<evidence type="ECO:0000256" key="6">
    <source>
        <dbReference type="SAM" id="Phobius"/>
    </source>
</evidence>
<feature type="transmembrane region" description="Helical" evidence="6">
    <location>
        <begin position="178"/>
        <end position="201"/>
    </location>
</feature>
<feature type="transmembrane region" description="Helical" evidence="6">
    <location>
        <begin position="301"/>
        <end position="319"/>
    </location>
</feature>
<feature type="transmembrane region" description="Helical" evidence="6">
    <location>
        <begin position="122"/>
        <end position="142"/>
    </location>
</feature>
<feature type="transmembrane region" description="Helical" evidence="6">
    <location>
        <begin position="44"/>
        <end position="64"/>
    </location>
</feature>
<dbReference type="EMBL" id="JAEUGD010000066">
    <property type="protein sequence ID" value="MBL6448909.1"/>
    <property type="molecule type" value="Genomic_DNA"/>
</dbReference>
<dbReference type="AlphaFoldDB" id="A0A937KDW8"/>
<keyword evidence="5 6" id="KW-0472">Membrane</keyword>
<dbReference type="PANTHER" id="PTHR30250">
    <property type="entry name" value="PST FAMILY PREDICTED COLANIC ACID TRANSPORTER"/>
    <property type="match status" value="1"/>
</dbReference>
<evidence type="ECO:0000256" key="4">
    <source>
        <dbReference type="ARBA" id="ARBA00022989"/>
    </source>
</evidence>
<feature type="transmembrane region" description="Helical" evidence="6">
    <location>
        <begin position="21"/>
        <end position="38"/>
    </location>
</feature>
<keyword evidence="4 6" id="KW-1133">Transmembrane helix</keyword>
<keyword evidence="2" id="KW-1003">Cell membrane</keyword>
<evidence type="ECO:0000256" key="1">
    <source>
        <dbReference type="ARBA" id="ARBA00004651"/>
    </source>
</evidence>
<name>A0A937KDW8_9BACT</name>
<sequence>MLNKLTKSYWFKSGSLTLLNRISITLFGLLNFFFLIRILSPNDFGVWVIFLSITGLSESIRNAFIYNPLLRYLNSEDEENHKDIISASLVLNLLAAFIISIVFIGLAYTVNYFFEAPALKGMLLISIISVFGFTLFAHFTFLQQANLRFGGTVVSTFFQKLVLLVFILYAFVTGYELTMFELALFFSFGYVISSLLAYWFARKESMFTFGFEKVWISRLFHYGKFTLGTNISTMLNKNTKEWFLGGMIGPASVAIFSPAVKVTNLFEIPLAAIASVFYPEMINRVKKEGVSAAKHLYERSVAIIMVAIIPCVVFIFFLAEPIVLIIAGPKYPEAVPVLQVMVLYGIFEPFQRQFGVTLNAIGKAHINFYFIIISSAVGILITWLSIKYFGIMGAAYGTILTYALGAAFIQYILYKQIDVRTLNIFKLSIQAIQQGWQIVMKAIRNKSLKNG</sequence>
<feature type="transmembrane region" description="Helical" evidence="6">
    <location>
        <begin position="368"/>
        <end position="386"/>
    </location>
</feature>
<protein>
    <submittedName>
        <fullName evidence="7">Flippase</fullName>
    </submittedName>
</protein>
<evidence type="ECO:0000313" key="8">
    <source>
        <dbReference type="Proteomes" id="UP000614216"/>
    </source>
</evidence>
<dbReference type="Pfam" id="PF13440">
    <property type="entry name" value="Polysacc_synt_3"/>
    <property type="match status" value="1"/>
</dbReference>
<evidence type="ECO:0000313" key="7">
    <source>
        <dbReference type="EMBL" id="MBL6448909.1"/>
    </source>
</evidence>
<dbReference type="PANTHER" id="PTHR30250:SF11">
    <property type="entry name" value="O-ANTIGEN TRANSPORTER-RELATED"/>
    <property type="match status" value="1"/>
</dbReference>
<comment type="caution">
    <text evidence="7">The sequence shown here is derived from an EMBL/GenBank/DDBJ whole genome shotgun (WGS) entry which is preliminary data.</text>
</comment>
<feature type="transmembrane region" description="Helical" evidence="6">
    <location>
        <begin position="331"/>
        <end position="347"/>
    </location>
</feature>
<organism evidence="7 8">
    <name type="scientific">Fulvivirga marina</name>
    <dbReference type="NCBI Taxonomy" id="2494733"/>
    <lineage>
        <taxon>Bacteria</taxon>
        <taxon>Pseudomonadati</taxon>
        <taxon>Bacteroidota</taxon>
        <taxon>Cytophagia</taxon>
        <taxon>Cytophagales</taxon>
        <taxon>Fulvivirgaceae</taxon>
        <taxon>Fulvivirga</taxon>
    </lineage>
</organism>
<dbReference type="Proteomes" id="UP000614216">
    <property type="component" value="Unassembled WGS sequence"/>
</dbReference>
<evidence type="ECO:0000256" key="3">
    <source>
        <dbReference type="ARBA" id="ARBA00022692"/>
    </source>
</evidence>
<evidence type="ECO:0000256" key="2">
    <source>
        <dbReference type="ARBA" id="ARBA00022475"/>
    </source>
</evidence>
<feature type="transmembrane region" description="Helical" evidence="6">
    <location>
        <begin position="149"/>
        <end position="172"/>
    </location>
</feature>
<feature type="transmembrane region" description="Helical" evidence="6">
    <location>
        <begin position="84"/>
        <end position="110"/>
    </location>
</feature>
<accession>A0A937KDW8</accession>
<feature type="transmembrane region" description="Helical" evidence="6">
    <location>
        <begin position="392"/>
        <end position="414"/>
    </location>
</feature>
<dbReference type="GO" id="GO:0005886">
    <property type="term" value="C:plasma membrane"/>
    <property type="evidence" value="ECO:0007669"/>
    <property type="project" value="UniProtKB-SubCell"/>
</dbReference>
<reference evidence="7" key="1">
    <citation type="submission" date="2021-01" db="EMBL/GenBank/DDBJ databases">
        <title>Fulvivirga kasyanovii gen. nov., sp nov., a novel member of the phylum Bacteroidetes isolated from seawater in a mussel farm.</title>
        <authorList>
            <person name="Zhao L.-H."/>
            <person name="Wang Z.-J."/>
        </authorList>
    </citation>
    <scope>NUCLEOTIDE SEQUENCE</scope>
    <source>
        <strain evidence="7">29W222</strain>
    </source>
</reference>
<dbReference type="CDD" id="cd13128">
    <property type="entry name" value="MATE_Wzx_like"/>
    <property type="match status" value="1"/>
</dbReference>
<dbReference type="InterPro" id="IPR050833">
    <property type="entry name" value="Poly_Biosynth_Transport"/>
</dbReference>
<comment type="subcellular location">
    <subcellularLocation>
        <location evidence="1">Cell membrane</location>
        <topology evidence="1">Multi-pass membrane protein</topology>
    </subcellularLocation>
</comment>
<evidence type="ECO:0000256" key="5">
    <source>
        <dbReference type="ARBA" id="ARBA00023136"/>
    </source>
</evidence>
<keyword evidence="8" id="KW-1185">Reference proteome</keyword>
<proteinExistence type="predicted"/>
<keyword evidence="3 6" id="KW-0812">Transmembrane</keyword>
<gene>
    <name evidence="7" type="ORF">JMN32_21535</name>
</gene>
<dbReference type="RefSeq" id="WP_202858446.1">
    <property type="nucleotide sequence ID" value="NZ_JAEUGD010000066.1"/>
</dbReference>